<dbReference type="SUPFAM" id="SSF49899">
    <property type="entry name" value="Concanavalin A-like lectins/glucanases"/>
    <property type="match status" value="1"/>
</dbReference>
<dbReference type="PANTHER" id="PTHR10963:SF53">
    <property type="entry name" value="GH16 DOMAIN-CONTAINING PROTEIN"/>
    <property type="match status" value="1"/>
</dbReference>
<protein>
    <submittedName>
        <fullName evidence="3">Uu.00g110880.m01.CDS01</fullName>
    </submittedName>
</protein>
<comment type="caution">
    <text evidence="3">The sequence shown here is derived from an EMBL/GenBank/DDBJ whole genome shotgun (WGS) entry which is preliminary data.</text>
</comment>
<sequence>MSFLNKLKNKAEELNRKHNIGLPLGQGSQQQTHPSSQQYYPGQQPPQGQWQQPPQGQWQQPSQGQWQQPQQGQWHQPTQPNTYNRPAVPPPIPSHSRPPPSDAASHTQQSGAPPAQPQASQVYWRANFHPDIPVGQEFEQKQGHGDPYGWGNNELENYTSHASNSLFTPDHKLIVRAVSQPQHPDPEARYTSARLVTRRTLGRARGCLTAWLTLPCAEGVWPAFWMLPREPFEWPHEGEVDIAEAWNAEFQNHSCLHWGAYNSPEDMQKHLVRQTHIPDMGHRAVRFDFVWDCGTSGVRADGKSNGGGRLMWIIDGRPVMKNLMPPGTRPIEDWCVLLNVAMGGTVCQGKAPRDGIYDMVVHALQMSEEPEGGWWKFENDWHGCPHGAVM</sequence>
<evidence type="ECO:0000313" key="3">
    <source>
        <dbReference type="EMBL" id="CAJ2503694.1"/>
    </source>
</evidence>
<gene>
    <name evidence="3" type="ORF">KHLLAP_LOCUS4162</name>
</gene>
<reference evidence="3" key="1">
    <citation type="submission" date="2023-10" db="EMBL/GenBank/DDBJ databases">
        <authorList>
            <person name="Hackl T."/>
        </authorList>
    </citation>
    <scope>NUCLEOTIDE SEQUENCE</scope>
</reference>
<dbReference type="GO" id="GO:0005975">
    <property type="term" value="P:carbohydrate metabolic process"/>
    <property type="evidence" value="ECO:0007669"/>
    <property type="project" value="InterPro"/>
</dbReference>
<feature type="compositionally biased region" description="Pro residues" evidence="1">
    <location>
        <begin position="87"/>
        <end position="101"/>
    </location>
</feature>
<dbReference type="AlphaFoldDB" id="A0AAI8VF06"/>
<dbReference type="PROSITE" id="PS51762">
    <property type="entry name" value="GH16_2"/>
    <property type="match status" value="1"/>
</dbReference>
<feature type="region of interest" description="Disordered" evidence="1">
    <location>
        <begin position="1"/>
        <end position="119"/>
    </location>
</feature>
<keyword evidence="4" id="KW-1185">Reference proteome</keyword>
<dbReference type="GO" id="GO:0004553">
    <property type="term" value="F:hydrolase activity, hydrolyzing O-glycosyl compounds"/>
    <property type="evidence" value="ECO:0007669"/>
    <property type="project" value="InterPro"/>
</dbReference>
<proteinExistence type="predicted"/>
<evidence type="ECO:0000313" key="4">
    <source>
        <dbReference type="Proteomes" id="UP001295740"/>
    </source>
</evidence>
<dbReference type="InterPro" id="IPR013320">
    <property type="entry name" value="ConA-like_dom_sf"/>
</dbReference>
<dbReference type="Pfam" id="PF26113">
    <property type="entry name" value="GH16_XgeA"/>
    <property type="match status" value="1"/>
</dbReference>
<dbReference type="Gene3D" id="2.60.120.200">
    <property type="match status" value="1"/>
</dbReference>
<dbReference type="InterPro" id="IPR000757">
    <property type="entry name" value="Beta-glucanase-like"/>
</dbReference>
<dbReference type="PANTHER" id="PTHR10963">
    <property type="entry name" value="GLYCOSYL HYDROLASE-RELATED"/>
    <property type="match status" value="1"/>
</dbReference>
<dbReference type="Proteomes" id="UP001295740">
    <property type="component" value="Unassembled WGS sequence"/>
</dbReference>
<feature type="compositionally biased region" description="Low complexity" evidence="1">
    <location>
        <begin position="108"/>
        <end position="119"/>
    </location>
</feature>
<name>A0AAI8VF06_9PEZI</name>
<evidence type="ECO:0000259" key="2">
    <source>
        <dbReference type="PROSITE" id="PS51762"/>
    </source>
</evidence>
<dbReference type="InterPro" id="IPR050546">
    <property type="entry name" value="Glycosyl_Hydrlase_16"/>
</dbReference>
<feature type="domain" description="GH16" evidence="2">
    <location>
        <begin position="122"/>
        <end position="390"/>
    </location>
</feature>
<accession>A0AAI8VF06</accession>
<dbReference type="EMBL" id="CAUWAG010000006">
    <property type="protein sequence ID" value="CAJ2503694.1"/>
    <property type="molecule type" value="Genomic_DNA"/>
</dbReference>
<feature type="compositionally biased region" description="Low complexity" evidence="1">
    <location>
        <begin position="34"/>
        <end position="80"/>
    </location>
</feature>
<organism evidence="3 4">
    <name type="scientific">Anthostomella pinea</name>
    <dbReference type="NCBI Taxonomy" id="933095"/>
    <lineage>
        <taxon>Eukaryota</taxon>
        <taxon>Fungi</taxon>
        <taxon>Dikarya</taxon>
        <taxon>Ascomycota</taxon>
        <taxon>Pezizomycotina</taxon>
        <taxon>Sordariomycetes</taxon>
        <taxon>Xylariomycetidae</taxon>
        <taxon>Xylariales</taxon>
        <taxon>Xylariaceae</taxon>
        <taxon>Anthostomella</taxon>
    </lineage>
</organism>
<evidence type="ECO:0000256" key="1">
    <source>
        <dbReference type="SAM" id="MobiDB-lite"/>
    </source>
</evidence>